<keyword evidence="4" id="KW-0325">Glycoprotein</keyword>
<accession>A0A8J2LBV9</accession>
<comment type="caution">
    <text evidence="7">Lacks conserved residue(s) required for the propagation of feature annotation.</text>
</comment>
<dbReference type="GO" id="GO:0005886">
    <property type="term" value="C:plasma membrane"/>
    <property type="evidence" value="ECO:0007669"/>
    <property type="project" value="TreeGrafter"/>
</dbReference>
<reference evidence="8" key="1">
    <citation type="submission" date="2021-06" db="EMBL/GenBank/DDBJ databases">
        <authorList>
            <person name="Hodson N. C."/>
            <person name="Mongue J. A."/>
            <person name="Jaron S. K."/>
        </authorList>
    </citation>
    <scope>NUCLEOTIDE SEQUENCE</scope>
</reference>
<sequence length="67" mass="7643">GGLDAAAKYHIVGNVEYIRYFISHILQFQFYEAMCIAAKEYDPNDENSKPLYQCDFAGNKDAGKLFE</sequence>
<feature type="binding site" evidence="5">
    <location>
        <position position="19"/>
    </location>
    <ligand>
        <name>chloride</name>
        <dbReference type="ChEBI" id="CHEBI:17996"/>
        <label>1</label>
    </ligand>
</feature>
<dbReference type="Proteomes" id="UP000708208">
    <property type="component" value="Unassembled WGS sequence"/>
</dbReference>
<evidence type="ECO:0000256" key="4">
    <source>
        <dbReference type="ARBA" id="ARBA00023180"/>
    </source>
</evidence>
<dbReference type="InterPro" id="IPR001548">
    <property type="entry name" value="Peptidase_M2"/>
</dbReference>
<dbReference type="GO" id="GO:0006508">
    <property type="term" value="P:proteolysis"/>
    <property type="evidence" value="ECO:0007669"/>
    <property type="project" value="InterPro"/>
</dbReference>
<comment type="similarity">
    <text evidence="1 7">Belongs to the peptidase M2 family.</text>
</comment>
<evidence type="ECO:0000256" key="3">
    <source>
        <dbReference type="ARBA" id="ARBA00023157"/>
    </source>
</evidence>
<dbReference type="GO" id="GO:0008241">
    <property type="term" value="F:peptidyl-dipeptidase activity"/>
    <property type="evidence" value="ECO:0007669"/>
    <property type="project" value="InterPro"/>
</dbReference>
<name>A0A8J2LBV9_9HEXA</name>
<evidence type="ECO:0000256" key="5">
    <source>
        <dbReference type="PIRSR" id="PIRSR601548-2"/>
    </source>
</evidence>
<dbReference type="PANTHER" id="PTHR10514">
    <property type="entry name" value="ANGIOTENSIN-CONVERTING ENZYME"/>
    <property type="match status" value="1"/>
</dbReference>
<proteinExistence type="inferred from homology"/>
<dbReference type="OrthoDB" id="8182625at2759"/>
<dbReference type="PANTHER" id="PTHR10514:SF27">
    <property type="entry name" value="ANGIOTENSIN-CONVERTING ENZYME"/>
    <property type="match status" value="1"/>
</dbReference>
<protein>
    <submittedName>
        <fullName evidence="8">Uncharacterized protein</fullName>
    </submittedName>
</protein>
<organism evidence="8 9">
    <name type="scientific">Allacma fusca</name>
    <dbReference type="NCBI Taxonomy" id="39272"/>
    <lineage>
        <taxon>Eukaryota</taxon>
        <taxon>Metazoa</taxon>
        <taxon>Ecdysozoa</taxon>
        <taxon>Arthropoda</taxon>
        <taxon>Hexapoda</taxon>
        <taxon>Collembola</taxon>
        <taxon>Symphypleona</taxon>
        <taxon>Sminthuridae</taxon>
        <taxon>Allacma</taxon>
    </lineage>
</organism>
<gene>
    <name evidence="8" type="ORF">AFUS01_LOCUS39249</name>
</gene>
<dbReference type="EMBL" id="CAJVCH010551257">
    <property type="protein sequence ID" value="CAG7829384.1"/>
    <property type="molecule type" value="Genomic_DNA"/>
</dbReference>
<keyword evidence="2" id="KW-0732">Signal</keyword>
<comment type="caution">
    <text evidence="8">The sequence shown here is derived from an EMBL/GenBank/DDBJ whole genome shotgun (WGS) entry which is preliminary data.</text>
</comment>
<dbReference type="PROSITE" id="PS52011">
    <property type="entry name" value="PEPTIDASE_M2"/>
    <property type="match status" value="1"/>
</dbReference>
<evidence type="ECO:0000313" key="9">
    <source>
        <dbReference type="Proteomes" id="UP000708208"/>
    </source>
</evidence>
<dbReference type="AlphaFoldDB" id="A0A8J2LBV9"/>
<feature type="non-terminal residue" evidence="8">
    <location>
        <position position="1"/>
    </location>
</feature>
<dbReference type="Pfam" id="PF01401">
    <property type="entry name" value="Peptidase_M2"/>
    <property type="match status" value="1"/>
</dbReference>
<dbReference type="GO" id="GO:0008237">
    <property type="term" value="F:metallopeptidase activity"/>
    <property type="evidence" value="ECO:0007669"/>
    <property type="project" value="InterPro"/>
</dbReference>
<evidence type="ECO:0000256" key="7">
    <source>
        <dbReference type="PROSITE-ProRule" id="PRU01355"/>
    </source>
</evidence>
<evidence type="ECO:0000256" key="2">
    <source>
        <dbReference type="ARBA" id="ARBA00022729"/>
    </source>
</evidence>
<keyword evidence="9" id="KW-1185">Reference proteome</keyword>
<feature type="disulfide bond" evidence="6">
    <location>
        <begin position="35"/>
        <end position="54"/>
    </location>
</feature>
<evidence type="ECO:0000313" key="8">
    <source>
        <dbReference type="EMBL" id="CAG7829384.1"/>
    </source>
</evidence>
<keyword evidence="3 6" id="KW-1015">Disulfide bond</keyword>
<evidence type="ECO:0000256" key="6">
    <source>
        <dbReference type="PIRSR" id="PIRSR601548-4"/>
    </source>
</evidence>
<evidence type="ECO:0000256" key="1">
    <source>
        <dbReference type="ARBA" id="ARBA00008139"/>
    </source>
</evidence>